<proteinExistence type="predicted"/>
<protein>
    <submittedName>
        <fullName evidence="1">Uncharacterized protein</fullName>
    </submittedName>
</protein>
<sequence>MPIRLGCMFCDRSDSDGIDAVPTSWFSVEQVQDLDVSTQAMSSDRSDAAWQTHLGVCPECQDAELWLVVPSQSVE</sequence>
<dbReference type="AlphaFoldDB" id="A0A517TSI0"/>
<keyword evidence="2" id="KW-1185">Reference proteome</keyword>
<dbReference type="EMBL" id="CP036339">
    <property type="protein sequence ID" value="QDT71336.1"/>
    <property type="molecule type" value="Genomic_DNA"/>
</dbReference>
<accession>A0A517TSI0</accession>
<organism evidence="1 2">
    <name type="scientific">Lacipirellula limnantheis</name>
    <dbReference type="NCBI Taxonomy" id="2528024"/>
    <lineage>
        <taxon>Bacteria</taxon>
        <taxon>Pseudomonadati</taxon>
        <taxon>Planctomycetota</taxon>
        <taxon>Planctomycetia</taxon>
        <taxon>Pirellulales</taxon>
        <taxon>Lacipirellulaceae</taxon>
        <taxon>Lacipirellula</taxon>
    </lineage>
</organism>
<evidence type="ECO:0000313" key="1">
    <source>
        <dbReference type="EMBL" id="QDT71336.1"/>
    </source>
</evidence>
<name>A0A517TSI0_9BACT</name>
<dbReference type="KEGG" id="llh:I41_04930"/>
<evidence type="ECO:0000313" key="2">
    <source>
        <dbReference type="Proteomes" id="UP000317909"/>
    </source>
</evidence>
<reference evidence="1 2" key="1">
    <citation type="submission" date="2019-02" db="EMBL/GenBank/DDBJ databases">
        <title>Deep-cultivation of Planctomycetes and their phenomic and genomic characterization uncovers novel biology.</title>
        <authorList>
            <person name="Wiegand S."/>
            <person name="Jogler M."/>
            <person name="Boedeker C."/>
            <person name="Pinto D."/>
            <person name="Vollmers J."/>
            <person name="Rivas-Marin E."/>
            <person name="Kohn T."/>
            <person name="Peeters S.H."/>
            <person name="Heuer A."/>
            <person name="Rast P."/>
            <person name="Oberbeckmann S."/>
            <person name="Bunk B."/>
            <person name="Jeske O."/>
            <person name="Meyerdierks A."/>
            <person name="Storesund J.E."/>
            <person name="Kallscheuer N."/>
            <person name="Luecker S."/>
            <person name="Lage O.M."/>
            <person name="Pohl T."/>
            <person name="Merkel B.J."/>
            <person name="Hornburger P."/>
            <person name="Mueller R.-W."/>
            <person name="Bruemmer F."/>
            <person name="Labrenz M."/>
            <person name="Spormann A.M."/>
            <person name="Op den Camp H."/>
            <person name="Overmann J."/>
            <person name="Amann R."/>
            <person name="Jetten M.S.M."/>
            <person name="Mascher T."/>
            <person name="Medema M.H."/>
            <person name="Devos D.P."/>
            <person name="Kaster A.-K."/>
            <person name="Ovreas L."/>
            <person name="Rohde M."/>
            <person name="Galperin M.Y."/>
            <person name="Jogler C."/>
        </authorList>
    </citation>
    <scope>NUCLEOTIDE SEQUENCE [LARGE SCALE GENOMIC DNA]</scope>
    <source>
        <strain evidence="1 2">I41</strain>
    </source>
</reference>
<dbReference type="Proteomes" id="UP000317909">
    <property type="component" value="Chromosome"/>
</dbReference>
<gene>
    <name evidence="1" type="ORF">I41_04930</name>
</gene>